<dbReference type="SMART" id="SM00062">
    <property type="entry name" value="PBPb"/>
    <property type="match status" value="1"/>
</dbReference>
<protein>
    <recommendedName>
        <fullName evidence="3">Solute-binding protein family 3/N-terminal domain-containing protein</fullName>
    </recommendedName>
</protein>
<dbReference type="Proteomes" id="UP000032611">
    <property type="component" value="Chromosome"/>
</dbReference>
<evidence type="ECO:0000313" key="4">
    <source>
        <dbReference type="EMBL" id="AJY47508.1"/>
    </source>
</evidence>
<dbReference type="InterPro" id="IPR001638">
    <property type="entry name" value="Solute-binding_3/MltF_N"/>
</dbReference>
<dbReference type="EMBL" id="CP010803">
    <property type="protein sequence ID" value="AJY47508.1"/>
    <property type="molecule type" value="Genomic_DNA"/>
</dbReference>
<keyword evidence="1 2" id="KW-0732">Signal</keyword>
<evidence type="ECO:0000313" key="5">
    <source>
        <dbReference type="Proteomes" id="UP000032611"/>
    </source>
</evidence>
<keyword evidence="5" id="KW-1185">Reference proteome</keyword>
<dbReference type="STRING" id="1486262.TM49_20475"/>
<dbReference type="Gene3D" id="3.40.190.10">
    <property type="entry name" value="Periplasmic binding protein-like II"/>
    <property type="match status" value="2"/>
</dbReference>
<evidence type="ECO:0000259" key="3">
    <source>
        <dbReference type="SMART" id="SM00062"/>
    </source>
</evidence>
<feature type="signal peptide" evidence="2">
    <location>
        <begin position="1"/>
        <end position="24"/>
    </location>
</feature>
<gene>
    <name evidence="4" type="ORF">TM49_20475</name>
</gene>
<organism evidence="4 5">
    <name type="scientific">Martelella endophytica</name>
    <dbReference type="NCBI Taxonomy" id="1486262"/>
    <lineage>
        <taxon>Bacteria</taxon>
        <taxon>Pseudomonadati</taxon>
        <taxon>Pseudomonadota</taxon>
        <taxon>Alphaproteobacteria</taxon>
        <taxon>Hyphomicrobiales</taxon>
        <taxon>Aurantimonadaceae</taxon>
        <taxon>Martelella</taxon>
    </lineage>
</organism>
<evidence type="ECO:0000256" key="2">
    <source>
        <dbReference type="SAM" id="SignalP"/>
    </source>
</evidence>
<dbReference type="RefSeq" id="WP_045683941.1">
    <property type="nucleotide sequence ID" value="NZ_CP010803.1"/>
</dbReference>
<dbReference type="PATRIC" id="fig|1486262.3.peg.4231"/>
<dbReference type="HOGENOM" id="CLU_019602_18_1_5"/>
<feature type="domain" description="Solute-binding protein family 3/N-terminal" evidence="3">
    <location>
        <begin position="39"/>
        <end position="262"/>
    </location>
</feature>
<dbReference type="AlphaFoldDB" id="A0A0D5LVU6"/>
<dbReference type="CDD" id="cd13530">
    <property type="entry name" value="PBP2_peptides_like"/>
    <property type="match status" value="1"/>
</dbReference>
<accession>A0A0D5LVU6</accession>
<feature type="chain" id="PRO_5002295421" description="Solute-binding protein family 3/N-terminal domain-containing protein" evidence="2">
    <location>
        <begin position="25"/>
        <end position="275"/>
    </location>
</feature>
<sequence>MRKSIIALSSLLAISSFVAPSVQAQDYSGSVAAIKSAGTLRNCIDPSYQPEIYLKDGKPAGLAADLAEAMAASLGVSVTYIQSDFPGLIAGLQADKCDIALSGVTARAKRAESATFAKTYLLLVLGLAVRDDETRSTLEEFNTAETKICVVEGTSFEAAMRLSFPEAETVALQDVNSCFLQLATGKVDGYIVDNSTGATYSSRHPDQIKMEFIENGGLQSVPSAIAVRYGDTEFRDWVNVFLAEFIDAGSYTELYEKNYGSMPDIQQLKIARGAF</sequence>
<reference evidence="4 5" key="1">
    <citation type="journal article" date="2015" name="Genome Announc.">
        <title>Complete genome sequence of Martelella endophytica YC6887, which has antifungal activity associated with a halophyte.</title>
        <authorList>
            <person name="Khan A."/>
            <person name="Khan H."/>
            <person name="Chung E.J."/>
            <person name="Hossain M.T."/>
            <person name="Chung Y.R."/>
        </authorList>
    </citation>
    <scope>NUCLEOTIDE SEQUENCE [LARGE SCALE GENOMIC DNA]</scope>
    <source>
        <strain evidence="4">YC6887</strain>
    </source>
</reference>
<dbReference type="KEGG" id="mey:TM49_20475"/>
<dbReference type="PANTHER" id="PTHR35936:SF19">
    <property type="entry name" value="AMINO-ACID-BINDING PROTEIN YXEM-RELATED"/>
    <property type="match status" value="1"/>
</dbReference>
<dbReference type="SUPFAM" id="SSF53850">
    <property type="entry name" value="Periplasmic binding protein-like II"/>
    <property type="match status" value="1"/>
</dbReference>
<proteinExistence type="predicted"/>
<dbReference type="Pfam" id="PF00497">
    <property type="entry name" value="SBP_bac_3"/>
    <property type="match status" value="1"/>
</dbReference>
<name>A0A0D5LVU6_MAREN</name>
<dbReference type="OrthoDB" id="9791339at2"/>
<dbReference type="PANTHER" id="PTHR35936">
    <property type="entry name" value="MEMBRANE-BOUND LYTIC MUREIN TRANSGLYCOSYLASE F"/>
    <property type="match status" value="1"/>
</dbReference>
<evidence type="ECO:0000256" key="1">
    <source>
        <dbReference type="ARBA" id="ARBA00022729"/>
    </source>
</evidence>